<feature type="domain" description="TM7S3/TM198-like" evidence="9">
    <location>
        <begin position="50"/>
        <end position="236"/>
    </location>
</feature>
<name>A0A1Y1W2N2_9FUNG</name>
<evidence type="ECO:0000256" key="2">
    <source>
        <dbReference type="ARBA" id="ARBA00006244"/>
    </source>
</evidence>
<dbReference type="GeneID" id="63808221"/>
<dbReference type="InterPro" id="IPR025256">
    <property type="entry name" value="TM7S3/TM198-like_dom"/>
</dbReference>
<evidence type="ECO:0000313" key="10">
    <source>
        <dbReference type="EMBL" id="ORX67748.1"/>
    </source>
</evidence>
<keyword evidence="4 7" id="KW-1133">Transmembrane helix</keyword>
<evidence type="ECO:0000256" key="1">
    <source>
        <dbReference type="ARBA" id="ARBA00004141"/>
    </source>
</evidence>
<proteinExistence type="inferred from homology"/>
<accession>A0A1Y1W2N2</accession>
<dbReference type="PANTHER" id="PTHR31247:SF5">
    <property type="entry name" value="DUF4203 DOMAIN-CONTAINING PROTEIN"/>
    <property type="match status" value="1"/>
</dbReference>
<dbReference type="STRING" id="61395.A0A1Y1W2N2"/>
<feature type="transmembrane region" description="Helical" evidence="7">
    <location>
        <begin position="126"/>
        <end position="144"/>
    </location>
</feature>
<organism evidence="10 11">
    <name type="scientific">Linderina pennispora</name>
    <dbReference type="NCBI Taxonomy" id="61395"/>
    <lineage>
        <taxon>Eukaryota</taxon>
        <taxon>Fungi</taxon>
        <taxon>Fungi incertae sedis</taxon>
        <taxon>Zoopagomycota</taxon>
        <taxon>Kickxellomycotina</taxon>
        <taxon>Kickxellomycetes</taxon>
        <taxon>Kickxellales</taxon>
        <taxon>Kickxellaceae</taxon>
        <taxon>Linderina</taxon>
    </lineage>
</organism>
<dbReference type="Proteomes" id="UP000193922">
    <property type="component" value="Unassembled WGS sequence"/>
</dbReference>
<gene>
    <name evidence="10" type="ORF">DL89DRAFT_36138</name>
</gene>
<evidence type="ECO:0000256" key="3">
    <source>
        <dbReference type="ARBA" id="ARBA00022692"/>
    </source>
</evidence>
<protein>
    <recommendedName>
        <fullName evidence="6">Transmembrane protein 198</fullName>
    </recommendedName>
</protein>
<feature type="signal peptide" evidence="8">
    <location>
        <begin position="1"/>
        <end position="24"/>
    </location>
</feature>
<evidence type="ECO:0000256" key="4">
    <source>
        <dbReference type="ARBA" id="ARBA00022989"/>
    </source>
</evidence>
<sequence>MYNSSPSRFGLIAVLMMLFSAAFAADVSTSDGSLALSKHGALTASGIVAGIVLIVVGVFFTFFGRKLVKVLIFLAGFCFIGGLTIYLEYKIRAPREDEKTREIVYLVVGGVLGLIAGGLLLCLYKVGIAFVGGLGGFALATWILSMKSGSLITSEAGRIVFIVVLIVIGMLLALFLEKPAIIVASAVWGSYALFVGIDCFAKTGFQDTATAFLSAPGATYETSAKVYGMIAGMAVTAGGWYSVCSLPSTATGSKSLSRCPELQASQENFSLHYSCTTPCKILFS</sequence>
<keyword evidence="11" id="KW-1185">Reference proteome</keyword>
<feature type="chain" id="PRO_5013208802" description="Transmembrane protein 198" evidence="8">
    <location>
        <begin position="25"/>
        <end position="284"/>
    </location>
</feature>
<dbReference type="InterPro" id="IPR040236">
    <property type="entry name" value="TMEM198"/>
</dbReference>
<dbReference type="Pfam" id="PF13886">
    <property type="entry name" value="TM7S3_TM198"/>
    <property type="match status" value="1"/>
</dbReference>
<evidence type="ECO:0000313" key="11">
    <source>
        <dbReference type="Proteomes" id="UP000193922"/>
    </source>
</evidence>
<dbReference type="OrthoDB" id="102260at2759"/>
<keyword evidence="5 7" id="KW-0472">Membrane</keyword>
<evidence type="ECO:0000256" key="5">
    <source>
        <dbReference type="ARBA" id="ARBA00023136"/>
    </source>
</evidence>
<comment type="similarity">
    <text evidence="2">Belongs to the TMEM198 family.</text>
</comment>
<feature type="transmembrane region" description="Helical" evidence="7">
    <location>
        <begin position="156"/>
        <end position="176"/>
    </location>
</feature>
<keyword evidence="8" id="KW-0732">Signal</keyword>
<dbReference type="EMBL" id="MCFD01000011">
    <property type="protein sequence ID" value="ORX67748.1"/>
    <property type="molecule type" value="Genomic_DNA"/>
</dbReference>
<evidence type="ECO:0000256" key="7">
    <source>
        <dbReference type="SAM" id="Phobius"/>
    </source>
</evidence>
<keyword evidence="3 7" id="KW-0812">Transmembrane</keyword>
<dbReference type="PANTHER" id="PTHR31247">
    <property type="entry name" value="TRANSMEMBRANE PROTEIN 198 FAMILY MEMBER"/>
    <property type="match status" value="1"/>
</dbReference>
<feature type="transmembrane region" description="Helical" evidence="7">
    <location>
        <begin position="70"/>
        <end position="91"/>
    </location>
</feature>
<feature type="transmembrane region" description="Helical" evidence="7">
    <location>
        <begin position="103"/>
        <end position="121"/>
    </location>
</feature>
<evidence type="ECO:0000256" key="6">
    <source>
        <dbReference type="ARBA" id="ARBA00049737"/>
    </source>
</evidence>
<comment type="subcellular location">
    <subcellularLocation>
        <location evidence="1">Membrane</location>
        <topology evidence="1">Multi-pass membrane protein</topology>
    </subcellularLocation>
</comment>
<dbReference type="GO" id="GO:0005886">
    <property type="term" value="C:plasma membrane"/>
    <property type="evidence" value="ECO:0007669"/>
    <property type="project" value="TreeGrafter"/>
</dbReference>
<reference evidence="10 11" key="1">
    <citation type="submission" date="2016-07" db="EMBL/GenBank/DDBJ databases">
        <title>Pervasive Adenine N6-methylation of Active Genes in Fungi.</title>
        <authorList>
            <consortium name="DOE Joint Genome Institute"/>
            <person name="Mondo S.J."/>
            <person name="Dannebaum R.O."/>
            <person name="Kuo R.C."/>
            <person name="Labutti K."/>
            <person name="Haridas S."/>
            <person name="Kuo A."/>
            <person name="Salamov A."/>
            <person name="Ahrendt S.R."/>
            <person name="Lipzen A."/>
            <person name="Sullivan W."/>
            <person name="Andreopoulos W.B."/>
            <person name="Clum A."/>
            <person name="Lindquist E."/>
            <person name="Daum C."/>
            <person name="Ramamoorthy G.K."/>
            <person name="Gryganskyi A."/>
            <person name="Culley D."/>
            <person name="Magnuson J.K."/>
            <person name="James T.Y."/>
            <person name="O'Malley M.A."/>
            <person name="Stajich J.E."/>
            <person name="Spatafora J.W."/>
            <person name="Visel A."/>
            <person name="Grigoriev I.V."/>
        </authorList>
    </citation>
    <scope>NUCLEOTIDE SEQUENCE [LARGE SCALE GENOMIC DNA]</scope>
    <source>
        <strain evidence="10 11">ATCC 12442</strain>
    </source>
</reference>
<evidence type="ECO:0000259" key="9">
    <source>
        <dbReference type="Pfam" id="PF13886"/>
    </source>
</evidence>
<evidence type="ECO:0000256" key="8">
    <source>
        <dbReference type="SAM" id="SignalP"/>
    </source>
</evidence>
<comment type="caution">
    <text evidence="10">The sequence shown here is derived from an EMBL/GenBank/DDBJ whole genome shotgun (WGS) entry which is preliminary data.</text>
</comment>
<dbReference type="RefSeq" id="XP_040741594.1">
    <property type="nucleotide sequence ID" value="XM_040891573.1"/>
</dbReference>
<dbReference type="AlphaFoldDB" id="A0A1Y1W2N2"/>
<feature type="transmembrane region" description="Helical" evidence="7">
    <location>
        <begin position="40"/>
        <end position="63"/>
    </location>
</feature>